<accession>A0A8J3GH54</accession>
<proteinExistence type="predicted"/>
<organism evidence="2 3">
    <name type="scientific">Limoniibacter endophyticus</name>
    <dbReference type="NCBI Taxonomy" id="1565040"/>
    <lineage>
        <taxon>Bacteria</taxon>
        <taxon>Pseudomonadati</taxon>
        <taxon>Pseudomonadota</taxon>
        <taxon>Alphaproteobacteria</taxon>
        <taxon>Hyphomicrobiales</taxon>
        <taxon>Bartonellaceae</taxon>
        <taxon>Limoniibacter</taxon>
    </lineage>
</organism>
<gene>
    <name evidence="2" type="ORF">GCM10010136_15770</name>
</gene>
<dbReference type="Proteomes" id="UP000641137">
    <property type="component" value="Unassembled WGS sequence"/>
</dbReference>
<evidence type="ECO:0000313" key="3">
    <source>
        <dbReference type="Proteomes" id="UP000641137"/>
    </source>
</evidence>
<keyword evidence="3" id="KW-1185">Reference proteome</keyword>
<protein>
    <recommendedName>
        <fullName evidence="4">UrcA family protein</fullName>
    </recommendedName>
</protein>
<reference evidence="2" key="2">
    <citation type="submission" date="2020-09" db="EMBL/GenBank/DDBJ databases">
        <authorList>
            <person name="Sun Q."/>
            <person name="Kim S."/>
        </authorList>
    </citation>
    <scope>NUCLEOTIDE SEQUENCE</scope>
    <source>
        <strain evidence="2">KCTC 42097</strain>
    </source>
</reference>
<sequence>MLKLLSAAGLALAMAAGGAAVTAPAQAQDVEFRIGPDGVRPVVRDRERERDRDRREARMRGCSEREARAAARQYGFRDPEVIRQTRSRVIVEGETRRGIREITFANEPGCPEL</sequence>
<name>A0A8J3GH54_9HYPH</name>
<feature type="signal peptide" evidence="1">
    <location>
        <begin position="1"/>
        <end position="27"/>
    </location>
</feature>
<dbReference type="EMBL" id="BMZO01000004">
    <property type="protein sequence ID" value="GHC69682.1"/>
    <property type="molecule type" value="Genomic_DNA"/>
</dbReference>
<dbReference type="RefSeq" id="WP_189489436.1">
    <property type="nucleotide sequence ID" value="NZ_BMZO01000004.1"/>
</dbReference>
<evidence type="ECO:0000313" key="2">
    <source>
        <dbReference type="EMBL" id="GHC69682.1"/>
    </source>
</evidence>
<evidence type="ECO:0000256" key="1">
    <source>
        <dbReference type="SAM" id="SignalP"/>
    </source>
</evidence>
<comment type="caution">
    <text evidence="2">The sequence shown here is derived from an EMBL/GenBank/DDBJ whole genome shotgun (WGS) entry which is preliminary data.</text>
</comment>
<reference evidence="2" key="1">
    <citation type="journal article" date="2014" name="Int. J. Syst. Evol. Microbiol.">
        <title>Complete genome sequence of Corynebacterium casei LMG S-19264T (=DSM 44701T), isolated from a smear-ripened cheese.</title>
        <authorList>
            <consortium name="US DOE Joint Genome Institute (JGI-PGF)"/>
            <person name="Walter F."/>
            <person name="Albersmeier A."/>
            <person name="Kalinowski J."/>
            <person name="Ruckert C."/>
        </authorList>
    </citation>
    <scope>NUCLEOTIDE SEQUENCE</scope>
    <source>
        <strain evidence="2">KCTC 42097</strain>
    </source>
</reference>
<feature type="chain" id="PRO_5035182677" description="UrcA family protein" evidence="1">
    <location>
        <begin position="28"/>
        <end position="113"/>
    </location>
</feature>
<keyword evidence="1" id="KW-0732">Signal</keyword>
<evidence type="ECO:0008006" key="4">
    <source>
        <dbReference type="Google" id="ProtNLM"/>
    </source>
</evidence>
<dbReference type="AlphaFoldDB" id="A0A8J3GH54"/>